<sequence>MTGLIAELRPWGMIMRYKCPDQIRREECELAEWLSTEMEKSSRVNELAKVLFEDDHASLRKWDSPELPEAKALVEDVRAKHAEALKKNNANLTDAAINSILRNLIPAHRLSAIVREWNVRNEALELEKRRTRRFVEAWNSLPPHGPWSTVH</sequence>
<evidence type="ECO:0000313" key="1">
    <source>
        <dbReference type="EMBL" id="BCE30301.1"/>
    </source>
</evidence>
<reference evidence="2" key="2">
    <citation type="submission" date="2020-05" db="EMBL/GenBank/DDBJ databases">
        <title>Complete genome sequence of Bradyrhizobium diazoefficiens XF9 isolated from soybean nodule.</title>
        <authorList>
            <person name="Noda R."/>
            <person name="Kakizaki K."/>
            <person name="Minamisawa K."/>
        </authorList>
    </citation>
    <scope>NUCLEOTIDE SEQUENCE</scope>
    <source>
        <strain evidence="2">XF9</strain>
    </source>
</reference>
<dbReference type="EMBL" id="AP023092">
    <property type="protein sequence ID" value="BCE30301.1"/>
    <property type="molecule type" value="Genomic_DNA"/>
</dbReference>
<organism evidence="1">
    <name type="scientific">Bradyrhizobium diazoefficiens</name>
    <dbReference type="NCBI Taxonomy" id="1355477"/>
    <lineage>
        <taxon>Bacteria</taxon>
        <taxon>Pseudomonadati</taxon>
        <taxon>Pseudomonadota</taxon>
        <taxon>Alphaproteobacteria</taxon>
        <taxon>Hyphomicrobiales</taxon>
        <taxon>Nitrobacteraceae</taxon>
        <taxon>Bradyrhizobium</taxon>
    </lineage>
</organism>
<proteinExistence type="predicted"/>
<reference evidence="1" key="1">
    <citation type="submission" date="2020-05" db="EMBL/GenBank/DDBJ databases">
        <title>Complete genome sequence of Bradyrhizobium diazoefficiens XF2 isolated from soybean nodule.</title>
        <authorList>
            <person name="Noda R."/>
            <person name="Kakizaki K."/>
            <person name="Minamisawa K."/>
        </authorList>
    </citation>
    <scope>NUCLEOTIDE SEQUENCE</scope>
    <source>
        <strain evidence="1">XF2</strain>
    </source>
</reference>
<accession>A0A809XWY9</accession>
<gene>
    <name evidence="1" type="ORF">XF2B_40700</name>
    <name evidence="2" type="ORF">XF9B_64460</name>
</gene>
<name>A0A809XWY9_9BRAD</name>
<dbReference type="EMBL" id="AP023098">
    <property type="protein sequence ID" value="BCE85025.1"/>
    <property type="molecule type" value="Genomic_DNA"/>
</dbReference>
<protein>
    <submittedName>
        <fullName evidence="1">Uncharacterized protein</fullName>
    </submittedName>
</protein>
<evidence type="ECO:0000313" key="2">
    <source>
        <dbReference type="EMBL" id="BCE85025.1"/>
    </source>
</evidence>
<dbReference type="AlphaFoldDB" id="A0A809XWY9"/>